<dbReference type="InterPro" id="IPR007445">
    <property type="entry name" value="PilO"/>
</dbReference>
<protein>
    <submittedName>
        <fullName evidence="2">Type 4a pilus biogenesis protein PilO</fullName>
    </submittedName>
</protein>
<dbReference type="Pfam" id="PF04350">
    <property type="entry name" value="PilO"/>
    <property type="match status" value="1"/>
</dbReference>
<sequence length="208" mass="22629">MNLNEIQWDKLHLQSKAVQFLLAAVIALVIVVAGYFVLFQGQWDEYKGKQEEEVKLKADFEAKSVQAASLDNLKKELELIEASLDVLLKQLPTSAEIPTLIQELHQAAAKNNLTMTNVTPGEAVAEKPIERLPIAIAVSGSYEQLSQFIRDVGKMSRIVTLANINLTSANKSAKDDGSKLTLSATANTYKAMDLSKEAKAASAASQAE</sequence>
<dbReference type="PANTHER" id="PTHR39555">
    <property type="entry name" value="FIMBRIAL ASSEMBLY PROTEIN PILO-LIKE PROTEIN-RELATED"/>
    <property type="match status" value="1"/>
</dbReference>
<dbReference type="EMBL" id="JAEHNZ010000003">
    <property type="protein sequence ID" value="MBK0396840.1"/>
    <property type="molecule type" value="Genomic_DNA"/>
</dbReference>
<evidence type="ECO:0000256" key="1">
    <source>
        <dbReference type="SAM" id="Phobius"/>
    </source>
</evidence>
<dbReference type="GeneID" id="84905905"/>
<organism evidence="2 3">
    <name type="scientific">Kingella bonacorsii</name>
    <dbReference type="NCBI Taxonomy" id="2796361"/>
    <lineage>
        <taxon>Bacteria</taxon>
        <taxon>Pseudomonadati</taxon>
        <taxon>Pseudomonadota</taxon>
        <taxon>Betaproteobacteria</taxon>
        <taxon>Neisseriales</taxon>
        <taxon>Neisseriaceae</taxon>
        <taxon>Kingella</taxon>
    </lineage>
</organism>
<gene>
    <name evidence="2" type="primary">pilO</name>
    <name evidence="2" type="ORF">JDW22_09715</name>
</gene>
<dbReference type="InterPro" id="IPR014717">
    <property type="entry name" value="Transl_elong_EF1B/ribsomal_bS6"/>
</dbReference>
<evidence type="ECO:0000313" key="3">
    <source>
        <dbReference type="Proteomes" id="UP000614058"/>
    </source>
</evidence>
<dbReference type="Proteomes" id="UP000614058">
    <property type="component" value="Unassembled WGS sequence"/>
</dbReference>
<dbReference type="Gene3D" id="1.10.287.540">
    <property type="entry name" value="Helix hairpin bin"/>
    <property type="match status" value="1"/>
</dbReference>
<proteinExistence type="predicted"/>
<dbReference type="PANTHER" id="PTHR39555:SF1">
    <property type="entry name" value="TYPE IV PILUS INNER MEMBRANE COMPONENT PILO"/>
    <property type="match status" value="1"/>
</dbReference>
<comment type="caution">
    <text evidence="2">The sequence shown here is derived from an EMBL/GenBank/DDBJ whole genome shotgun (WGS) entry which is preliminary data.</text>
</comment>
<accession>A0ABS1BU95</accession>
<evidence type="ECO:0000313" key="2">
    <source>
        <dbReference type="EMBL" id="MBK0396840.1"/>
    </source>
</evidence>
<feature type="transmembrane region" description="Helical" evidence="1">
    <location>
        <begin position="20"/>
        <end position="39"/>
    </location>
</feature>
<keyword evidence="1" id="KW-0472">Membrane</keyword>
<reference evidence="2 3" key="1">
    <citation type="journal article" date="2021" name="Pathogens">
        <title>Isolation and Characterization of Kingella bonacorsii sp. nov., A Novel Kingella Species Detected in a Stable Periodontitis Subject.</title>
        <authorList>
            <person name="Antezack A."/>
            <person name="Boxberger M."/>
            <person name="Rolland C."/>
            <person name="Monnet-Corti V."/>
            <person name="La Scola B."/>
        </authorList>
    </citation>
    <scope>NUCLEOTIDE SEQUENCE [LARGE SCALE GENOMIC DNA]</scope>
    <source>
        <strain evidence="2 3">Marseille-Q4569</strain>
    </source>
</reference>
<dbReference type="PIRSF" id="PIRSF016482">
    <property type="entry name" value="PilO"/>
    <property type="match status" value="1"/>
</dbReference>
<keyword evidence="1" id="KW-1133">Transmembrane helix</keyword>
<keyword evidence="3" id="KW-1185">Reference proteome</keyword>
<dbReference type="RefSeq" id="WP_003797188.1">
    <property type="nucleotide sequence ID" value="NZ_JAEHNZ010000003.1"/>
</dbReference>
<keyword evidence="1" id="KW-0812">Transmembrane</keyword>
<dbReference type="Gene3D" id="3.30.70.60">
    <property type="match status" value="1"/>
</dbReference>
<name>A0ABS1BU95_9NEIS</name>